<name>A0A6A5HJC4_CAERE</name>
<dbReference type="RefSeq" id="XP_003100116.2">
    <property type="nucleotide sequence ID" value="XM_003100068.2"/>
</dbReference>
<evidence type="ECO:0000313" key="9">
    <source>
        <dbReference type="Proteomes" id="UP000483820"/>
    </source>
</evidence>
<gene>
    <name evidence="8" type="ORF">GCK72_007544</name>
</gene>
<dbReference type="Gene3D" id="1.20.1310.10">
    <property type="entry name" value="Cullin Repeats"/>
    <property type="match status" value="4"/>
</dbReference>
<dbReference type="SUPFAM" id="SSF46785">
    <property type="entry name" value="Winged helix' DNA-binding domain"/>
    <property type="match status" value="1"/>
</dbReference>
<sequence length="751" mass="87471">MRDELVAVWPQFEEALELIFQRSPMNMKTYMQYTTMIYRYCTETYQLGFRAGDNVMDRVQEDLISVREFIAVKVDVVTKNCQKSDGQDLLKYLNNEWELFEISSSLFDAVFGNFNRHSIEVNTGKTDSLTRNLCMEVWKENLFDVLEEKIIGAALHLIHQERTGTSMINNRDISDFVVCLKKLPVKFPESDIKKDKTEDQKLKFYKESFESLFLKTTEEFYKKEVEDFMKNNGDVKDYMKNVEMRLTEEDVRVQLVLFGCTRRPLLDCLEKIMIIDQIDFIQSHFGQLLDEKSDEDLSRMFRLCSRIRDGLVFLRTVLESHVVKEGLGTLERVAEEAFNDPKIYVSKLLEVHGRYSSLIRASFFTDSTFLKALDNAAINFINKNAVTMNGRQHSTFKSAELIARYCDLQFRKNTKMPDEIEMEKMQKQVIIILRYLEDKDVFLKIYTRIFSKRLINELSASDEAETSFIAKLTALCGYEYTSRLSKMFQDIQVSRDLSMEFKEKSSTNNSIDFNAQILSSGSWSRFPEFSLMLPQPLYSTIGAFIMYYNSKHNGRRLTWAYPQSRGEVTAFMGKKYVFTVTTPQMCALLLFNNRTSYSVYSIKEATEMSKDHTLTIIGSLVKTHVLKSNKELVKDAVPFDATITLNAAYTNKKVRVDLSRMPMKANSEKVAEESTHLLDLERKHVVEACIVRIMKMRKQMMHQDLVSEVVTQLTSRFQPKVGLIKKSIGTLIEKEYLKRSDKKYDLYEYLV</sequence>
<dbReference type="Gene3D" id="1.10.10.10">
    <property type="entry name" value="Winged helix-like DNA-binding domain superfamily/Winged helix DNA-binding domain"/>
    <property type="match status" value="1"/>
</dbReference>
<dbReference type="Pfam" id="PF10557">
    <property type="entry name" value="Cullin_Nedd8"/>
    <property type="match status" value="1"/>
</dbReference>
<dbReference type="InterPro" id="IPR001373">
    <property type="entry name" value="Cullin_N"/>
</dbReference>
<dbReference type="InterPro" id="IPR059120">
    <property type="entry name" value="Cullin-like_AB"/>
</dbReference>
<dbReference type="InterPro" id="IPR016158">
    <property type="entry name" value="Cullin_homology"/>
</dbReference>
<dbReference type="InterPro" id="IPR019559">
    <property type="entry name" value="Cullin_neddylation_domain"/>
</dbReference>
<evidence type="ECO:0000256" key="1">
    <source>
        <dbReference type="ARBA" id="ARBA00006019"/>
    </source>
</evidence>
<dbReference type="FunFam" id="1.20.1310.10:FF:000001">
    <property type="entry name" value="Cullin 3"/>
    <property type="match status" value="1"/>
</dbReference>
<reference evidence="8 9" key="1">
    <citation type="submission" date="2019-12" db="EMBL/GenBank/DDBJ databases">
        <title>Chromosome-level assembly of the Caenorhabditis remanei genome.</title>
        <authorList>
            <person name="Teterina A.A."/>
            <person name="Willis J.H."/>
            <person name="Phillips P.C."/>
        </authorList>
    </citation>
    <scope>NUCLEOTIDE SEQUENCE [LARGE SCALE GENOMIC DNA]</scope>
    <source>
        <strain evidence="8 9">PX506</strain>
        <tissue evidence="8">Whole organism</tissue>
    </source>
</reference>
<dbReference type="PROSITE" id="PS50069">
    <property type="entry name" value="CULLIN_2"/>
    <property type="match status" value="1"/>
</dbReference>
<dbReference type="KEGG" id="crq:GCK72_007544"/>
<dbReference type="CTD" id="9826485"/>
<dbReference type="AlphaFoldDB" id="A0A6A5HJC4"/>
<protein>
    <recommendedName>
        <fullName evidence="7">Cullin family profile domain-containing protein</fullName>
    </recommendedName>
</protein>
<dbReference type="InterPro" id="IPR045093">
    <property type="entry name" value="Cullin"/>
</dbReference>
<dbReference type="Pfam" id="PF00888">
    <property type="entry name" value="Cullin"/>
    <property type="match status" value="1"/>
</dbReference>
<keyword evidence="4" id="KW-0832">Ubl conjugation</keyword>
<dbReference type="GO" id="GO:0006511">
    <property type="term" value="P:ubiquitin-dependent protein catabolic process"/>
    <property type="evidence" value="ECO:0007669"/>
    <property type="project" value="InterPro"/>
</dbReference>
<accession>A0A6A5HJC4</accession>
<evidence type="ECO:0000256" key="3">
    <source>
        <dbReference type="ARBA" id="ARBA00022786"/>
    </source>
</evidence>
<evidence type="ECO:0000256" key="4">
    <source>
        <dbReference type="ARBA" id="ARBA00022843"/>
    </source>
</evidence>
<dbReference type="SMART" id="SM00182">
    <property type="entry name" value="CULLIN"/>
    <property type="match status" value="1"/>
</dbReference>
<proteinExistence type="inferred from homology"/>
<organism evidence="8 9">
    <name type="scientific">Caenorhabditis remanei</name>
    <name type="common">Caenorhabditis vulgaris</name>
    <dbReference type="NCBI Taxonomy" id="31234"/>
    <lineage>
        <taxon>Eukaryota</taxon>
        <taxon>Metazoa</taxon>
        <taxon>Ecdysozoa</taxon>
        <taxon>Nematoda</taxon>
        <taxon>Chromadorea</taxon>
        <taxon>Rhabditida</taxon>
        <taxon>Rhabditina</taxon>
        <taxon>Rhabditomorpha</taxon>
        <taxon>Rhabditoidea</taxon>
        <taxon>Rhabditidae</taxon>
        <taxon>Peloderinae</taxon>
        <taxon>Caenorhabditis</taxon>
    </lineage>
</organism>
<dbReference type="PANTHER" id="PTHR11932">
    <property type="entry name" value="CULLIN"/>
    <property type="match status" value="1"/>
</dbReference>
<dbReference type="FunFam" id="1.10.10.10:FF:000014">
    <property type="entry name" value="Cullin 1"/>
    <property type="match status" value="1"/>
</dbReference>
<evidence type="ECO:0000259" key="7">
    <source>
        <dbReference type="PROSITE" id="PS50069"/>
    </source>
</evidence>
<dbReference type="FunFam" id="1.20.1310.10:FF:000019">
    <property type="entry name" value="Cullin 1"/>
    <property type="match status" value="1"/>
</dbReference>
<dbReference type="InterPro" id="IPR036390">
    <property type="entry name" value="WH_DNA-bd_sf"/>
</dbReference>
<dbReference type="SUPFAM" id="SSF74788">
    <property type="entry name" value="Cullin repeat-like"/>
    <property type="match status" value="1"/>
</dbReference>
<dbReference type="SMART" id="SM00884">
    <property type="entry name" value="Cullin_Nedd8"/>
    <property type="match status" value="1"/>
</dbReference>
<feature type="domain" description="Cullin family profile" evidence="7">
    <location>
        <begin position="397"/>
        <end position="621"/>
    </location>
</feature>
<dbReference type="GO" id="GO:0031625">
    <property type="term" value="F:ubiquitin protein ligase binding"/>
    <property type="evidence" value="ECO:0007669"/>
    <property type="project" value="InterPro"/>
</dbReference>
<dbReference type="Proteomes" id="UP000483820">
    <property type="component" value="Chromosome II"/>
</dbReference>
<dbReference type="EMBL" id="WUAV01000002">
    <property type="protein sequence ID" value="KAF1767585.1"/>
    <property type="molecule type" value="Genomic_DNA"/>
</dbReference>
<evidence type="ECO:0000256" key="6">
    <source>
        <dbReference type="RuleBase" id="RU003829"/>
    </source>
</evidence>
<dbReference type="InterPro" id="IPR016159">
    <property type="entry name" value="Cullin_repeat-like_dom_sf"/>
</dbReference>
<comment type="similarity">
    <text evidence="1 5 6">Belongs to the cullin family.</text>
</comment>
<keyword evidence="2" id="KW-1017">Isopeptide bond</keyword>
<dbReference type="InterPro" id="IPR036388">
    <property type="entry name" value="WH-like_DNA-bd_sf"/>
</dbReference>
<evidence type="ECO:0000313" key="8">
    <source>
        <dbReference type="EMBL" id="KAF1767585.1"/>
    </source>
</evidence>
<dbReference type="SUPFAM" id="SSF75632">
    <property type="entry name" value="Cullin homology domain"/>
    <property type="match status" value="1"/>
</dbReference>
<dbReference type="Pfam" id="PF26557">
    <property type="entry name" value="Cullin_AB"/>
    <property type="match status" value="1"/>
</dbReference>
<dbReference type="FunFam" id="1.20.1310.10:FF:000002">
    <property type="entry name" value="cullin-3 isoform X1"/>
    <property type="match status" value="1"/>
</dbReference>
<evidence type="ECO:0000256" key="2">
    <source>
        <dbReference type="ARBA" id="ARBA00022499"/>
    </source>
</evidence>
<dbReference type="InterPro" id="IPR036317">
    <property type="entry name" value="Cullin_homology_sf"/>
</dbReference>
<dbReference type="Gene3D" id="3.30.230.130">
    <property type="entry name" value="Cullin, Chain C, Domain 2"/>
    <property type="match status" value="1"/>
</dbReference>
<dbReference type="GeneID" id="9826485"/>
<comment type="caution">
    <text evidence="8">The sequence shown here is derived from an EMBL/GenBank/DDBJ whole genome shotgun (WGS) entry which is preliminary data.</text>
</comment>
<keyword evidence="3" id="KW-0833">Ubl conjugation pathway</keyword>
<evidence type="ECO:0000256" key="5">
    <source>
        <dbReference type="PROSITE-ProRule" id="PRU00330"/>
    </source>
</evidence>